<keyword evidence="4 7" id="KW-1133">Transmembrane helix</keyword>
<feature type="transmembrane region" description="Helical" evidence="7">
    <location>
        <begin position="368"/>
        <end position="388"/>
    </location>
</feature>
<dbReference type="SUPFAM" id="SSF103473">
    <property type="entry name" value="MFS general substrate transporter"/>
    <property type="match status" value="1"/>
</dbReference>
<dbReference type="EMBL" id="JAULSR010000002">
    <property type="protein sequence ID" value="KAK0629242.1"/>
    <property type="molecule type" value="Genomic_DNA"/>
</dbReference>
<feature type="transmembrane region" description="Helical" evidence="7">
    <location>
        <begin position="160"/>
        <end position="180"/>
    </location>
</feature>
<dbReference type="Gene3D" id="1.20.1250.20">
    <property type="entry name" value="MFS general substrate transporter like domains"/>
    <property type="match status" value="2"/>
</dbReference>
<feature type="transmembrane region" description="Helical" evidence="7">
    <location>
        <begin position="273"/>
        <end position="291"/>
    </location>
</feature>
<dbReference type="PANTHER" id="PTHR43791:SF21">
    <property type="entry name" value="MAJOR FACILITATOR SUPERFAMILY (MFS) PROFILE DOMAIN-CONTAINING PROTEIN"/>
    <property type="match status" value="1"/>
</dbReference>
<reference evidence="8" key="1">
    <citation type="submission" date="2023-06" db="EMBL/GenBank/DDBJ databases">
        <title>Genome-scale phylogeny and comparative genomics of the fungal order Sordariales.</title>
        <authorList>
            <consortium name="Lawrence Berkeley National Laboratory"/>
            <person name="Hensen N."/>
            <person name="Bonometti L."/>
            <person name="Westerberg I."/>
            <person name="Brannstrom I.O."/>
            <person name="Guillou S."/>
            <person name="Cros-Aarteil S."/>
            <person name="Calhoun S."/>
            <person name="Haridas S."/>
            <person name="Kuo A."/>
            <person name="Mondo S."/>
            <person name="Pangilinan J."/>
            <person name="Riley R."/>
            <person name="LaButti K."/>
            <person name="Andreopoulos B."/>
            <person name="Lipzen A."/>
            <person name="Chen C."/>
            <person name="Yanf M."/>
            <person name="Daum C."/>
            <person name="Ng V."/>
            <person name="Clum A."/>
            <person name="Steindorff A."/>
            <person name="Ohm R."/>
            <person name="Martin F."/>
            <person name="Silar P."/>
            <person name="Natvig D."/>
            <person name="Lalanne C."/>
            <person name="Gautier V."/>
            <person name="Ament-velasquez S.L."/>
            <person name="Kruys A."/>
            <person name="Hutchinson M.I."/>
            <person name="Powell A.J."/>
            <person name="Barry K."/>
            <person name="Miller A.N."/>
            <person name="Grigoriev I.V."/>
            <person name="Debuchy R."/>
            <person name="Gladieux P."/>
            <person name="Thoren M.H."/>
            <person name="Johannesson H."/>
        </authorList>
    </citation>
    <scope>NUCLEOTIDE SEQUENCE</scope>
    <source>
        <strain evidence="8">SMH3391-2</strain>
    </source>
</reference>
<keyword evidence="5 7" id="KW-0472">Membrane</keyword>
<keyword evidence="3 7" id="KW-0812">Transmembrane</keyword>
<dbReference type="AlphaFoldDB" id="A0AA40C8M0"/>
<dbReference type="PANTHER" id="PTHR43791">
    <property type="entry name" value="PERMEASE-RELATED"/>
    <property type="match status" value="1"/>
</dbReference>
<dbReference type="GO" id="GO:0022857">
    <property type="term" value="F:transmembrane transporter activity"/>
    <property type="evidence" value="ECO:0007669"/>
    <property type="project" value="InterPro"/>
</dbReference>
<proteinExistence type="predicted"/>
<sequence length="429" mass="47706">MTARRVNRKLDFALLPLLSLLYLFNGLDRSNVGNAQTQGFTDDIGAQPDDLNFALSLFFLTFVLLQPLSAAVGLWIGPKHWIPIMMVPGSLIATRLLIGAFESGFYPTVVSYLTTFYSPSNLAVRLGWFYGQYAIAGAFSGAIAYGIFHIQHPSLKTWQLLFIIEGSLTCVVALVAWVWLPSRPETAWFLNEEERRFAAEQARDEQGGSDRQLKGETSKGADFPRDVMETIKDWKLWFALVCNICASVPSTALSVFLPLVVEGMGYSSLQANVMTVPPYICGAVGLYLFALSSDRHNERGYHIYGGLCVFLFGSYVSPLLTVAWLSKNTPAPGKRALILGVNGWGNVAGVIGSQLYKQEYGPEYRLPFFVTLGFVAAALVGYLAYRFALQAVNNRRAAIKQGKSAEEIQCELNDDVRYADRKWTFQYWL</sequence>
<dbReference type="Proteomes" id="UP001174934">
    <property type="component" value="Unassembled WGS sequence"/>
</dbReference>
<feature type="region of interest" description="Disordered" evidence="6">
    <location>
        <begin position="200"/>
        <end position="221"/>
    </location>
</feature>
<feature type="transmembrane region" description="Helical" evidence="7">
    <location>
        <begin position="96"/>
        <end position="117"/>
    </location>
</feature>
<evidence type="ECO:0000256" key="7">
    <source>
        <dbReference type="SAM" id="Phobius"/>
    </source>
</evidence>
<feature type="transmembrane region" description="Helical" evidence="7">
    <location>
        <begin position="303"/>
        <end position="325"/>
    </location>
</feature>
<protein>
    <submittedName>
        <fullName evidence="8">Major facilitator superfamily domain-containing protein</fullName>
    </submittedName>
</protein>
<feature type="transmembrane region" description="Helical" evidence="7">
    <location>
        <begin position="51"/>
        <end position="76"/>
    </location>
</feature>
<feature type="transmembrane region" description="Helical" evidence="7">
    <location>
        <begin position="129"/>
        <end position="148"/>
    </location>
</feature>
<evidence type="ECO:0000256" key="6">
    <source>
        <dbReference type="SAM" id="MobiDB-lite"/>
    </source>
</evidence>
<dbReference type="Pfam" id="PF07690">
    <property type="entry name" value="MFS_1"/>
    <property type="match status" value="1"/>
</dbReference>
<keyword evidence="9" id="KW-1185">Reference proteome</keyword>
<feature type="transmembrane region" description="Helical" evidence="7">
    <location>
        <begin position="236"/>
        <end position="261"/>
    </location>
</feature>
<comment type="caution">
    <text evidence="8">The sequence shown here is derived from an EMBL/GenBank/DDBJ whole genome shotgun (WGS) entry which is preliminary data.</text>
</comment>
<evidence type="ECO:0000256" key="5">
    <source>
        <dbReference type="ARBA" id="ARBA00023136"/>
    </source>
</evidence>
<organism evidence="8 9">
    <name type="scientific">Bombardia bombarda</name>
    <dbReference type="NCBI Taxonomy" id="252184"/>
    <lineage>
        <taxon>Eukaryota</taxon>
        <taxon>Fungi</taxon>
        <taxon>Dikarya</taxon>
        <taxon>Ascomycota</taxon>
        <taxon>Pezizomycotina</taxon>
        <taxon>Sordariomycetes</taxon>
        <taxon>Sordariomycetidae</taxon>
        <taxon>Sordariales</taxon>
        <taxon>Lasiosphaeriaceae</taxon>
        <taxon>Bombardia</taxon>
    </lineage>
</organism>
<gene>
    <name evidence="8" type="ORF">B0T17DRAFT_589117</name>
</gene>
<dbReference type="InterPro" id="IPR036259">
    <property type="entry name" value="MFS_trans_sf"/>
</dbReference>
<comment type="subcellular location">
    <subcellularLocation>
        <location evidence="1">Membrane</location>
        <topology evidence="1">Multi-pass membrane protein</topology>
    </subcellularLocation>
</comment>
<accession>A0AA40C8M0</accession>
<evidence type="ECO:0000313" key="8">
    <source>
        <dbReference type="EMBL" id="KAK0629242.1"/>
    </source>
</evidence>
<dbReference type="GO" id="GO:0016020">
    <property type="term" value="C:membrane"/>
    <property type="evidence" value="ECO:0007669"/>
    <property type="project" value="UniProtKB-SubCell"/>
</dbReference>
<name>A0AA40C8M0_9PEZI</name>
<evidence type="ECO:0000256" key="3">
    <source>
        <dbReference type="ARBA" id="ARBA00022692"/>
    </source>
</evidence>
<evidence type="ECO:0000256" key="2">
    <source>
        <dbReference type="ARBA" id="ARBA00022448"/>
    </source>
</evidence>
<dbReference type="InterPro" id="IPR011701">
    <property type="entry name" value="MFS"/>
</dbReference>
<evidence type="ECO:0000256" key="1">
    <source>
        <dbReference type="ARBA" id="ARBA00004141"/>
    </source>
</evidence>
<evidence type="ECO:0000256" key="4">
    <source>
        <dbReference type="ARBA" id="ARBA00022989"/>
    </source>
</evidence>
<evidence type="ECO:0000313" key="9">
    <source>
        <dbReference type="Proteomes" id="UP001174934"/>
    </source>
</evidence>
<keyword evidence="2" id="KW-0813">Transport</keyword>